<keyword evidence="1" id="KW-0732">Signal</keyword>
<dbReference type="OrthoDB" id="5365956at2759"/>
<dbReference type="Proteomes" id="UP000664534">
    <property type="component" value="Unassembled WGS sequence"/>
</dbReference>
<evidence type="ECO:0000313" key="3">
    <source>
        <dbReference type="Proteomes" id="UP000664534"/>
    </source>
</evidence>
<feature type="signal peptide" evidence="1">
    <location>
        <begin position="1"/>
        <end position="25"/>
    </location>
</feature>
<keyword evidence="3" id="KW-1185">Reference proteome</keyword>
<dbReference type="EMBL" id="CAJPDT010000153">
    <property type="protein sequence ID" value="CAF9941632.1"/>
    <property type="molecule type" value="Genomic_DNA"/>
</dbReference>
<feature type="chain" id="PRO_5034651852" evidence="1">
    <location>
        <begin position="26"/>
        <end position="246"/>
    </location>
</feature>
<accession>A0A8H3J6E8</accession>
<sequence>MLILRKTMALVAILISLCAPTPVIHVRNHSKQDICYKVEYSNGTDTFPSTAVCAQAKGAKVGGFWLRSGQTKVVNATGLDGQRFNGAITAVLKNNTRQGARNEINFLNATHTFYDISYQYGISDATCGPANGGEISGERHSLSKANAAWKHLNQTTKQDLLAFPQYLNQSANGSLTDINMSVDAWPTKAPEVVYFFQVTAGFKGYMGPGSVENVTYPPNSIQNISIPDADKQTLKTSSREMVITSY</sequence>
<gene>
    <name evidence="2" type="ORF">IMSHALPRED_002819</name>
</gene>
<dbReference type="AlphaFoldDB" id="A0A8H3J6E8"/>
<comment type="caution">
    <text evidence="2">The sequence shown here is derived from an EMBL/GenBank/DDBJ whole genome shotgun (WGS) entry which is preliminary data.</text>
</comment>
<proteinExistence type="predicted"/>
<evidence type="ECO:0000313" key="2">
    <source>
        <dbReference type="EMBL" id="CAF9941632.1"/>
    </source>
</evidence>
<organism evidence="2 3">
    <name type="scientific">Imshaugia aleurites</name>
    <dbReference type="NCBI Taxonomy" id="172621"/>
    <lineage>
        <taxon>Eukaryota</taxon>
        <taxon>Fungi</taxon>
        <taxon>Dikarya</taxon>
        <taxon>Ascomycota</taxon>
        <taxon>Pezizomycotina</taxon>
        <taxon>Lecanoromycetes</taxon>
        <taxon>OSLEUM clade</taxon>
        <taxon>Lecanoromycetidae</taxon>
        <taxon>Lecanorales</taxon>
        <taxon>Lecanorineae</taxon>
        <taxon>Parmeliaceae</taxon>
        <taxon>Imshaugia</taxon>
    </lineage>
</organism>
<protein>
    <submittedName>
        <fullName evidence="2">Uncharacterized protein</fullName>
    </submittedName>
</protein>
<reference evidence="2" key="1">
    <citation type="submission" date="2021-03" db="EMBL/GenBank/DDBJ databases">
        <authorList>
            <person name="Tagirdzhanova G."/>
        </authorList>
    </citation>
    <scope>NUCLEOTIDE SEQUENCE</scope>
</reference>
<evidence type="ECO:0000256" key="1">
    <source>
        <dbReference type="SAM" id="SignalP"/>
    </source>
</evidence>
<name>A0A8H3J6E8_9LECA</name>